<reference evidence="1 2" key="1">
    <citation type="submission" date="2020-02" db="EMBL/GenBank/DDBJ databases">
        <title>Genome sequencing for Kineobactrum sp. M2.</title>
        <authorList>
            <person name="Park S.-J."/>
        </authorList>
    </citation>
    <scope>NUCLEOTIDE SEQUENCE [LARGE SCALE GENOMIC DNA]</scope>
    <source>
        <strain evidence="1 2">M2</strain>
    </source>
</reference>
<dbReference type="InterPro" id="IPR029021">
    <property type="entry name" value="Prot-tyrosine_phosphatase-like"/>
</dbReference>
<proteinExistence type="predicted"/>
<dbReference type="CDD" id="cd14503">
    <property type="entry name" value="PTP-bact"/>
    <property type="match status" value="1"/>
</dbReference>
<dbReference type="Gene3D" id="3.90.190.10">
    <property type="entry name" value="Protein tyrosine phosphatase superfamily"/>
    <property type="match status" value="1"/>
</dbReference>
<evidence type="ECO:0000313" key="1">
    <source>
        <dbReference type="EMBL" id="QIB66521.1"/>
    </source>
</evidence>
<gene>
    <name evidence="1" type="ORF">G3T16_15070</name>
</gene>
<sequence>MVGAGRLQGLAAEGYELIINLLPDSSEYAVPDEATIVTGQGVGDYYVPVDFQAPAVADYAAFCEAMDAAVEDKVHTHCAANYRVSAFYSLYAQNRGLWGEDKAQAFIEDLWAPAEYPVWQNFIRTIRG</sequence>
<evidence type="ECO:0000313" key="2">
    <source>
        <dbReference type="Proteomes" id="UP000477680"/>
    </source>
</evidence>
<dbReference type="AlphaFoldDB" id="A0A6C0U355"/>
<dbReference type="EMBL" id="CP048711">
    <property type="protein sequence ID" value="QIB66521.1"/>
    <property type="molecule type" value="Genomic_DNA"/>
</dbReference>
<dbReference type="Proteomes" id="UP000477680">
    <property type="component" value="Chromosome"/>
</dbReference>
<protein>
    <recommendedName>
        <fullName evidence="3">Phosphatase</fullName>
    </recommendedName>
</protein>
<organism evidence="1 2">
    <name type="scientific">Kineobactrum salinum</name>
    <dbReference type="NCBI Taxonomy" id="2708301"/>
    <lineage>
        <taxon>Bacteria</taxon>
        <taxon>Pseudomonadati</taxon>
        <taxon>Pseudomonadota</taxon>
        <taxon>Gammaproteobacteria</taxon>
        <taxon>Cellvibrionales</taxon>
        <taxon>Halieaceae</taxon>
        <taxon>Kineobactrum</taxon>
    </lineage>
</organism>
<evidence type="ECO:0008006" key="3">
    <source>
        <dbReference type="Google" id="ProtNLM"/>
    </source>
</evidence>
<keyword evidence="2" id="KW-1185">Reference proteome</keyword>
<name>A0A6C0U355_9GAMM</name>
<dbReference type="KEGG" id="kim:G3T16_15070"/>
<accession>A0A6C0U355</accession>